<dbReference type="EMBL" id="NKUJ01000002">
    <property type="protein sequence ID" value="RMJ20130.1"/>
    <property type="molecule type" value="Genomic_DNA"/>
</dbReference>
<feature type="compositionally biased region" description="Basic and acidic residues" evidence="2">
    <location>
        <begin position="140"/>
        <end position="149"/>
    </location>
</feature>
<gene>
    <name evidence="3" type="ORF">CDV36_000216</name>
</gene>
<evidence type="ECO:0000256" key="1">
    <source>
        <dbReference type="SAM" id="Coils"/>
    </source>
</evidence>
<dbReference type="Proteomes" id="UP000277212">
    <property type="component" value="Unassembled WGS sequence"/>
</dbReference>
<evidence type="ECO:0000313" key="3">
    <source>
        <dbReference type="EMBL" id="RMJ20130.1"/>
    </source>
</evidence>
<sequence length="318" mass="35124">MLDYWVVVHVDLVTLNAAYMDPSSDTSTTYNQLNKMLVHWLKNHLGDENMGQKLRLFTKECEQGNDTAMLAISNICALARGYACADDTDPLSLRSDLVRKMKALRQSNKPSKRLNQWTTIYGLRTADSLFSFGMPPPKPPKSDTTESKKPSSSLSSYMISPPAPAPSKKRKPSTQARPVAPSDLRTPFAPDPSMPSSNKRTPAPPVAASDLRNLFGVSPSVAPSNKRTPSPPTPPVAPSNKRKAGASSTVTAVPAKRRQVADPPKEETSSWCFSTWWGKKKDLDVARESMEKLQGELEKARANVQDIKHEIRVLEKRK</sequence>
<evidence type="ECO:0000313" key="4">
    <source>
        <dbReference type="Proteomes" id="UP000277212"/>
    </source>
</evidence>
<keyword evidence="4" id="KW-1185">Reference proteome</keyword>
<dbReference type="OrthoDB" id="4999716at2759"/>
<feature type="compositionally biased region" description="Low complexity" evidence="2">
    <location>
        <begin position="150"/>
        <end position="160"/>
    </location>
</feature>
<protein>
    <submittedName>
        <fullName evidence="3">Uncharacterized protein</fullName>
    </submittedName>
</protein>
<organism evidence="3 4">
    <name type="scientific">Fusarium kuroshium</name>
    <dbReference type="NCBI Taxonomy" id="2010991"/>
    <lineage>
        <taxon>Eukaryota</taxon>
        <taxon>Fungi</taxon>
        <taxon>Dikarya</taxon>
        <taxon>Ascomycota</taxon>
        <taxon>Pezizomycotina</taxon>
        <taxon>Sordariomycetes</taxon>
        <taxon>Hypocreomycetidae</taxon>
        <taxon>Hypocreales</taxon>
        <taxon>Nectriaceae</taxon>
        <taxon>Fusarium</taxon>
        <taxon>Fusarium solani species complex</taxon>
    </lineage>
</organism>
<comment type="caution">
    <text evidence="3">The sequence shown here is derived from an EMBL/GenBank/DDBJ whole genome shotgun (WGS) entry which is preliminary data.</text>
</comment>
<feature type="coiled-coil region" evidence="1">
    <location>
        <begin position="283"/>
        <end position="317"/>
    </location>
</feature>
<dbReference type="AlphaFoldDB" id="A0A3M2SRE2"/>
<accession>A0A3M2SRE2</accession>
<keyword evidence="1" id="KW-0175">Coiled coil</keyword>
<feature type="compositionally biased region" description="Basic and acidic residues" evidence="2">
    <location>
        <begin position="259"/>
        <end position="268"/>
    </location>
</feature>
<feature type="region of interest" description="Disordered" evidence="2">
    <location>
        <begin position="131"/>
        <end position="269"/>
    </location>
</feature>
<evidence type="ECO:0000256" key="2">
    <source>
        <dbReference type="SAM" id="MobiDB-lite"/>
    </source>
</evidence>
<proteinExistence type="predicted"/>
<name>A0A3M2SRE2_9HYPO</name>
<reference evidence="3 4" key="1">
    <citation type="submission" date="2017-06" db="EMBL/GenBank/DDBJ databases">
        <title>Comparative genomic analysis of Ambrosia Fusariam Clade fungi.</title>
        <authorList>
            <person name="Stajich J.E."/>
            <person name="Carrillo J."/>
            <person name="Kijimoto T."/>
            <person name="Eskalen A."/>
            <person name="O'Donnell K."/>
            <person name="Kasson M."/>
        </authorList>
    </citation>
    <scope>NUCLEOTIDE SEQUENCE [LARGE SCALE GENOMIC DNA]</scope>
    <source>
        <strain evidence="3">UCR3666</strain>
    </source>
</reference>